<dbReference type="Proteomes" id="UP000515163">
    <property type="component" value="Unplaced"/>
</dbReference>
<dbReference type="KEGG" id="aten:116303354"/>
<reference evidence="3" key="1">
    <citation type="submission" date="2025-08" db="UniProtKB">
        <authorList>
            <consortium name="RefSeq"/>
        </authorList>
    </citation>
    <scope>IDENTIFICATION</scope>
    <source>
        <tissue evidence="3">Tentacle</tissue>
    </source>
</reference>
<feature type="chain" id="PRO_5028478540" evidence="1">
    <location>
        <begin position="17"/>
        <end position="468"/>
    </location>
</feature>
<dbReference type="AlphaFoldDB" id="A0A6P8IR38"/>
<evidence type="ECO:0000313" key="3">
    <source>
        <dbReference type="RefSeq" id="XP_031568743.1"/>
    </source>
</evidence>
<keyword evidence="1" id="KW-0732">Signal</keyword>
<dbReference type="InParanoid" id="A0A6P8IR38"/>
<dbReference type="OrthoDB" id="9983261at2759"/>
<evidence type="ECO:0000256" key="1">
    <source>
        <dbReference type="SAM" id="SignalP"/>
    </source>
</evidence>
<accession>A0A6P8IR38</accession>
<dbReference type="GeneID" id="116303354"/>
<protein>
    <submittedName>
        <fullName evidence="3">Uncharacterized protein LOC116303354</fullName>
    </submittedName>
</protein>
<organism evidence="2 3">
    <name type="scientific">Actinia tenebrosa</name>
    <name type="common">Australian red waratah sea anemone</name>
    <dbReference type="NCBI Taxonomy" id="6105"/>
    <lineage>
        <taxon>Eukaryota</taxon>
        <taxon>Metazoa</taxon>
        <taxon>Cnidaria</taxon>
        <taxon>Anthozoa</taxon>
        <taxon>Hexacorallia</taxon>
        <taxon>Actiniaria</taxon>
        <taxon>Actiniidae</taxon>
        <taxon>Actinia</taxon>
    </lineage>
</organism>
<name>A0A6P8IR38_ACTTE</name>
<proteinExistence type="predicted"/>
<keyword evidence="2" id="KW-1185">Reference proteome</keyword>
<feature type="signal peptide" evidence="1">
    <location>
        <begin position="1"/>
        <end position="16"/>
    </location>
</feature>
<sequence>MWQIIGLLLMVHYGMACDRSVGPSGVVQCILLPRYNYQYQWATCLTDTYIKQKSSQQHRCSDWSATYCWYQCMLEVNDKNNGPVTNDCSCSPSQTTVYPPISPTTSLPAECYSPSGKSCDWYRNCLERKYPCEPTTNAYAIAYAEKFCRLYDEHQSWFTEKGQNWIDGVRKCLQVSLVPLLRPWSKPTCKEIRDRAFVSHTPCYLNPDKDAPSICDLECGEYFKIFFVIKGAFSDYDTAWESMKGMWNIGNECGLKCSKTWLREKGKEIVKITRVTIQKFQRRQRRSSDPLPEADARSRFAYQLGSAIAISMSWNMDIMDWLSYPGNTIAGKNSSSFDIFIVLADKKGLGIVNNTKVPIDLNDNVQAFAVAIKQGKLPLQVDGFNVWLKSIASCSDKSCEQAQTLAVSDRPPHWNNGTAKTSKSPIEALTLAVSDKPPHWNNGAAKVSKSLLKVLGFAVISFLFNNNR</sequence>
<dbReference type="RefSeq" id="XP_031568743.1">
    <property type="nucleotide sequence ID" value="XM_031712883.1"/>
</dbReference>
<evidence type="ECO:0000313" key="2">
    <source>
        <dbReference type="Proteomes" id="UP000515163"/>
    </source>
</evidence>
<gene>
    <name evidence="3" type="primary">LOC116303354</name>
</gene>